<reference evidence="2 3" key="1">
    <citation type="submission" date="2021-06" db="EMBL/GenBank/DDBJ databases">
        <title>Caerostris darwini draft genome.</title>
        <authorList>
            <person name="Kono N."/>
            <person name="Arakawa K."/>
        </authorList>
    </citation>
    <scope>NUCLEOTIDE SEQUENCE [LARGE SCALE GENOMIC DNA]</scope>
</reference>
<feature type="compositionally biased region" description="Polar residues" evidence="1">
    <location>
        <begin position="93"/>
        <end position="107"/>
    </location>
</feature>
<protein>
    <submittedName>
        <fullName evidence="2">Uncharacterized protein</fullName>
    </submittedName>
</protein>
<comment type="caution">
    <text evidence="2">The sequence shown here is derived from an EMBL/GenBank/DDBJ whole genome shotgun (WGS) entry which is preliminary data.</text>
</comment>
<dbReference type="EMBL" id="BPLQ01000535">
    <property type="protein sequence ID" value="GIX72486.1"/>
    <property type="molecule type" value="Genomic_DNA"/>
</dbReference>
<accession>A0AAV4MKF1</accession>
<feature type="compositionally biased region" description="Basic and acidic residues" evidence="1">
    <location>
        <begin position="10"/>
        <end position="22"/>
    </location>
</feature>
<name>A0AAV4MKF1_9ARAC</name>
<dbReference type="AlphaFoldDB" id="A0AAV4MKF1"/>
<feature type="compositionally biased region" description="Polar residues" evidence="1">
    <location>
        <begin position="33"/>
        <end position="51"/>
    </location>
</feature>
<evidence type="ECO:0000256" key="1">
    <source>
        <dbReference type="SAM" id="MobiDB-lite"/>
    </source>
</evidence>
<organism evidence="2 3">
    <name type="scientific">Caerostris darwini</name>
    <dbReference type="NCBI Taxonomy" id="1538125"/>
    <lineage>
        <taxon>Eukaryota</taxon>
        <taxon>Metazoa</taxon>
        <taxon>Ecdysozoa</taxon>
        <taxon>Arthropoda</taxon>
        <taxon>Chelicerata</taxon>
        <taxon>Arachnida</taxon>
        <taxon>Araneae</taxon>
        <taxon>Araneomorphae</taxon>
        <taxon>Entelegynae</taxon>
        <taxon>Araneoidea</taxon>
        <taxon>Araneidae</taxon>
        <taxon>Caerostris</taxon>
    </lineage>
</organism>
<keyword evidence="3" id="KW-1185">Reference proteome</keyword>
<sequence length="107" mass="12268">MFCKNNKYKNWKETQESDFDRKSKNRAIPRFVTKSSSLISEKQNSHSQHNSSTRRFKWMCNKRAATARKERSTLTMTERDKVRDGPSLGKQAATGTRGSSVLPTAII</sequence>
<evidence type="ECO:0000313" key="2">
    <source>
        <dbReference type="EMBL" id="GIX72486.1"/>
    </source>
</evidence>
<gene>
    <name evidence="2" type="ORF">CDAR_230221</name>
</gene>
<evidence type="ECO:0000313" key="3">
    <source>
        <dbReference type="Proteomes" id="UP001054837"/>
    </source>
</evidence>
<feature type="region of interest" description="Disordered" evidence="1">
    <location>
        <begin position="1"/>
        <end position="107"/>
    </location>
</feature>
<proteinExistence type="predicted"/>
<dbReference type="Proteomes" id="UP001054837">
    <property type="component" value="Unassembled WGS sequence"/>
</dbReference>
<feature type="compositionally biased region" description="Basic and acidic residues" evidence="1">
    <location>
        <begin position="67"/>
        <end position="84"/>
    </location>
</feature>